<dbReference type="AlphaFoldDB" id="A0A1I8HJV8"/>
<dbReference type="Pfam" id="PF12796">
    <property type="entry name" value="Ank_2"/>
    <property type="match status" value="1"/>
</dbReference>
<feature type="region of interest" description="Disordered" evidence="4">
    <location>
        <begin position="564"/>
        <end position="586"/>
    </location>
</feature>
<organism evidence="6 7">
    <name type="scientific">Macrostomum lignano</name>
    <dbReference type="NCBI Taxonomy" id="282301"/>
    <lineage>
        <taxon>Eukaryota</taxon>
        <taxon>Metazoa</taxon>
        <taxon>Spiralia</taxon>
        <taxon>Lophotrochozoa</taxon>
        <taxon>Platyhelminthes</taxon>
        <taxon>Rhabditophora</taxon>
        <taxon>Macrostomorpha</taxon>
        <taxon>Macrostomida</taxon>
        <taxon>Macrostomidae</taxon>
        <taxon>Macrostomum</taxon>
    </lineage>
</organism>
<feature type="region of interest" description="Disordered" evidence="4">
    <location>
        <begin position="399"/>
        <end position="418"/>
    </location>
</feature>
<evidence type="ECO:0000256" key="4">
    <source>
        <dbReference type="SAM" id="MobiDB-lite"/>
    </source>
</evidence>
<evidence type="ECO:0000259" key="5">
    <source>
        <dbReference type="Pfam" id="PF23578"/>
    </source>
</evidence>
<keyword evidence="2 3" id="KW-0040">ANK repeat</keyword>
<dbReference type="Proteomes" id="UP000095280">
    <property type="component" value="Unplaced"/>
</dbReference>
<feature type="compositionally biased region" description="Basic residues" evidence="4">
    <location>
        <begin position="155"/>
        <end position="174"/>
    </location>
</feature>
<proteinExistence type="predicted"/>
<feature type="compositionally biased region" description="Basic and acidic residues" evidence="4">
    <location>
        <begin position="571"/>
        <end position="586"/>
    </location>
</feature>
<dbReference type="PROSITE" id="PS50088">
    <property type="entry name" value="ANK_REPEAT"/>
    <property type="match status" value="2"/>
</dbReference>
<accession>A0A1I8HJV8</accession>
<protein>
    <submittedName>
        <fullName evidence="7">ANK_REP_REGION domain-containing protein</fullName>
    </submittedName>
</protein>
<reference evidence="7" key="1">
    <citation type="submission" date="2016-11" db="UniProtKB">
        <authorList>
            <consortium name="WormBaseParasite"/>
        </authorList>
    </citation>
    <scope>IDENTIFICATION</scope>
</reference>
<feature type="compositionally biased region" description="Low complexity" evidence="4">
    <location>
        <begin position="182"/>
        <end position="195"/>
    </location>
</feature>
<dbReference type="SMART" id="SM00248">
    <property type="entry name" value="ANK"/>
    <property type="match status" value="3"/>
</dbReference>
<feature type="compositionally biased region" description="Gly residues" evidence="4">
    <location>
        <begin position="482"/>
        <end position="501"/>
    </location>
</feature>
<keyword evidence="1" id="KW-0677">Repeat</keyword>
<feature type="repeat" description="ANK" evidence="3">
    <location>
        <begin position="290"/>
        <end position="322"/>
    </location>
</feature>
<dbReference type="InterPro" id="IPR056383">
    <property type="entry name" value="DGKI-like_dom"/>
</dbReference>
<feature type="region of interest" description="Disordered" evidence="4">
    <location>
        <begin position="481"/>
        <end position="502"/>
    </location>
</feature>
<feature type="region of interest" description="Disordered" evidence="4">
    <location>
        <begin position="437"/>
        <end position="456"/>
    </location>
</feature>
<evidence type="ECO:0000256" key="1">
    <source>
        <dbReference type="ARBA" id="ARBA00022737"/>
    </source>
</evidence>
<dbReference type="PANTHER" id="PTHR24171">
    <property type="entry name" value="ANKYRIN REPEAT DOMAIN-CONTAINING PROTEIN 39-RELATED"/>
    <property type="match status" value="1"/>
</dbReference>
<keyword evidence="6" id="KW-1185">Reference proteome</keyword>
<evidence type="ECO:0000256" key="2">
    <source>
        <dbReference type="ARBA" id="ARBA00023043"/>
    </source>
</evidence>
<feature type="compositionally biased region" description="Basic and acidic residues" evidence="4">
    <location>
        <begin position="143"/>
        <end position="153"/>
    </location>
</feature>
<evidence type="ECO:0000256" key="3">
    <source>
        <dbReference type="PROSITE-ProRule" id="PRU00023"/>
    </source>
</evidence>
<name>A0A1I8HJV8_9PLAT</name>
<dbReference type="Pfam" id="PF23578">
    <property type="entry name" value="DGKI"/>
    <property type="match status" value="1"/>
</dbReference>
<dbReference type="WBParaSite" id="maker-uti_cns_0006596-snap-gene-0.4-mRNA-1">
    <property type="protein sequence ID" value="maker-uti_cns_0006596-snap-gene-0.4-mRNA-1"/>
    <property type="gene ID" value="maker-uti_cns_0006596-snap-gene-0.4"/>
</dbReference>
<dbReference type="InterPro" id="IPR002110">
    <property type="entry name" value="Ankyrin_rpt"/>
</dbReference>
<dbReference type="GO" id="GO:0004143">
    <property type="term" value="F:ATP-dependent diacylglycerol kinase activity"/>
    <property type="evidence" value="ECO:0007669"/>
    <property type="project" value="UniProtKB-ARBA"/>
</dbReference>
<dbReference type="Gene3D" id="1.25.40.20">
    <property type="entry name" value="Ankyrin repeat-containing domain"/>
    <property type="match status" value="1"/>
</dbReference>
<dbReference type="InterPro" id="IPR036770">
    <property type="entry name" value="Ankyrin_rpt-contain_sf"/>
</dbReference>
<evidence type="ECO:0000313" key="7">
    <source>
        <dbReference type="WBParaSite" id="maker-uti_cns_0006596-snap-gene-0.4-mRNA-1"/>
    </source>
</evidence>
<dbReference type="PANTHER" id="PTHR24171:SF9">
    <property type="entry name" value="ANKYRIN REPEAT DOMAIN-CONTAINING PROTEIN 39"/>
    <property type="match status" value="1"/>
</dbReference>
<feature type="repeat" description="ANK" evidence="3">
    <location>
        <begin position="254"/>
        <end position="278"/>
    </location>
</feature>
<evidence type="ECO:0000313" key="6">
    <source>
        <dbReference type="Proteomes" id="UP000095280"/>
    </source>
</evidence>
<feature type="domain" description="Diacylglycerol kinase iota-like" evidence="5">
    <location>
        <begin position="2"/>
        <end position="95"/>
    </location>
</feature>
<sequence>YPLGLILVEIDSDLDTVRSHIDRLAIDNSIITKSGSCKLSTNWPIAHKAHTYILTSEFHSAPAATTAERFFRIDKSQESLHYITDISSEDLYLLDPEFVLRTGGNELPTTVDTAQQQQQVVDDDTSPTKAELEISATGLKETQKELDDADYRCSRTNRRPPLKRRLRRSAARQQRRSEPGSPDTSVTVQTDQQQPTTPPSPQPPSVEVARQAGSILASRSALSKALIDACKRGCLDKMRALRDKGADLGAADSAGMTCLHHATRFGYRDIVAYLVEHGPPQLLDQADLEKGQTALHKASWYQRRQICQLLVQAGASLTVVDSAGLTPRQQACKADDKDLAQWLEGQEHTQLVRKENQETTVGKKSNPSNQCFFIAFLISINRCRCASVVNCFRGARNAPPPPLGPVSAAKPGTSMPTEEPRCLASWQAWCATASTKSSASSSSRSDTSSSSSSVGSSCLARSASWRGSTCLRVGVGVNVSGGQAGRRSGSGGRSGGRGNDGGARRRGCNICSNSLRLRYGQLTGCSQMGLLLLLLLHLGGADLRHVVPVNDLGAVARAACRSQHSHGRGSAGDRHGDWHGDAALDS</sequence>
<dbReference type="SUPFAM" id="SSF48403">
    <property type="entry name" value="Ankyrin repeat"/>
    <property type="match status" value="1"/>
</dbReference>
<dbReference type="PROSITE" id="PS50297">
    <property type="entry name" value="ANK_REP_REGION"/>
    <property type="match status" value="2"/>
</dbReference>
<feature type="region of interest" description="Disordered" evidence="4">
    <location>
        <begin position="143"/>
        <end position="206"/>
    </location>
</feature>